<sequence length="293" mass="31618">MKTDLALWQALNAYDLDAADAELPFSRRLARDNNWSHAHAQATVEEYKRFIYLVCVSGTVLTPSEDVDQAWHLHLIYTRDYWDRFCDQTLGRKIHHGPTQGGAAEDSKYLDAYRRTLSLYETDFGTPPPASIWPDPVKRFQPHNPSSYVIRLPKRQVFLCLTSGASLLLAGCAATAVAIADAILAWTGFAVMAVILMALNLKHLKIGGLAGFVFGGLPVVGVLTFMFGEFAHDVTKGRFPIDYSRALMATVFLGAWMLMYLAPKNGGRSSGGGGGCGGSSGCSTGCGGGCGGD</sequence>
<dbReference type="STRING" id="715226.ABI_35080"/>
<accession>F4QQJ8</accession>
<dbReference type="eggNOG" id="COG4278">
    <property type="taxonomic scope" value="Bacteria"/>
</dbReference>
<evidence type="ECO:0000256" key="1">
    <source>
        <dbReference type="SAM" id="Phobius"/>
    </source>
</evidence>
<name>F4QQJ8_9CAUL</name>
<dbReference type="RefSeq" id="WP_006274289.1">
    <property type="nucleotide sequence ID" value="NZ_GL883079.1"/>
</dbReference>
<feature type="transmembrane region" description="Helical" evidence="1">
    <location>
        <begin position="183"/>
        <end position="201"/>
    </location>
</feature>
<gene>
    <name evidence="2" type="ORF">ABI_35080</name>
</gene>
<dbReference type="HOGENOM" id="CLU_948803_0_0_5"/>
<dbReference type="EMBL" id="GL883079">
    <property type="protein sequence ID" value="EGF90485.1"/>
    <property type="molecule type" value="Genomic_DNA"/>
</dbReference>
<keyword evidence="3" id="KW-1185">Reference proteome</keyword>
<keyword evidence="1" id="KW-0812">Transmembrane</keyword>
<keyword evidence="1" id="KW-1133">Transmembrane helix</keyword>
<dbReference type="AlphaFoldDB" id="F4QQJ8"/>
<reference evidence="3" key="1">
    <citation type="submission" date="2011-03" db="EMBL/GenBank/DDBJ databases">
        <title>Draft genome sequence of Brevundimonas diminuta.</title>
        <authorList>
            <person name="Brown P.J.B."/>
            <person name="Buechlein A."/>
            <person name="Hemmerich C."/>
            <person name="Brun Y.V."/>
        </authorList>
    </citation>
    <scope>NUCLEOTIDE SEQUENCE [LARGE SCALE GENOMIC DNA]</scope>
    <source>
        <strain evidence="3">C19</strain>
    </source>
</reference>
<feature type="transmembrane region" description="Helical" evidence="1">
    <location>
        <begin position="157"/>
        <end position="177"/>
    </location>
</feature>
<organism evidence="2 3">
    <name type="scientific">Asticcacaulis biprosthecium C19</name>
    <dbReference type="NCBI Taxonomy" id="715226"/>
    <lineage>
        <taxon>Bacteria</taxon>
        <taxon>Pseudomonadati</taxon>
        <taxon>Pseudomonadota</taxon>
        <taxon>Alphaproteobacteria</taxon>
        <taxon>Caulobacterales</taxon>
        <taxon>Caulobacteraceae</taxon>
        <taxon>Asticcacaulis</taxon>
    </lineage>
</organism>
<protein>
    <submittedName>
        <fullName evidence="2">Uncharacterized protein</fullName>
    </submittedName>
</protein>
<feature type="transmembrane region" description="Helical" evidence="1">
    <location>
        <begin position="243"/>
        <end position="262"/>
    </location>
</feature>
<proteinExistence type="predicted"/>
<dbReference type="Proteomes" id="UP000006512">
    <property type="component" value="Unassembled WGS sequence"/>
</dbReference>
<keyword evidence="1" id="KW-0472">Membrane</keyword>
<evidence type="ECO:0000313" key="3">
    <source>
        <dbReference type="Proteomes" id="UP000006512"/>
    </source>
</evidence>
<evidence type="ECO:0000313" key="2">
    <source>
        <dbReference type="EMBL" id="EGF90485.1"/>
    </source>
</evidence>
<feature type="transmembrane region" description="Helical" evidence="1">
    <location>
        <begin position="208"/>
        <end position="231"/>
    </location>
</feature>